<gene>
    <name evidence="6" type="ORF">Afil01_44970</name>
</gene>
<proteinExistence type="predicted"/>
<dbReference type="AlphaFoldDB" id="A0A9W6SMK7"/>
<evidence type="ECO:0000256" key="3">
    <source>
        <dbReference type="ARBA" id="ARBA00023163"/>
    </source>
</evidence>
<keyword evidence="2 4" id="KW-0238">DNA-binding</keyword>
<dbReference type="InterPro" id="IPR041347">
    <property type="entry name" value="MftR_C"/>
</dbReference>
<keyword evidence="1" id="KW-0805">Transcription regulation</keyword>
<dbReference type="PANTHER" id="PTHR30055">
    <property type="entry name" value="HTH-TYPE TRANSCRIPTIONAL REGULATOR RUTR"/>
    <property type="match status" value="1"/>
</dbReference>
<dbReference type="GO" id="GO:0003700">
    <property type="term" value="F:DNA-binding transcription factor activity"/>
    <property type="evidence" value="ECO:0007669"/>
    <property type="project" value="TreeGrafter"/>
</dbReference>
<evidence type="ECO:0000313" key="6">
    <source>
        <dbReference type="EMBL" id="GLZ79690.1"/>
    </source>
</evidence>
<dbReference type="Gene3D" id="1.10.357.10">
    <property type="entry name" value="Tetracycline Repressor, domain 2"/>
    <property type="match status" value="1"/>
</dbReference>
<dbReference type="PANTHER" id="PTHR30055:SF238">
    <property type="entry name" value="MYCOFACTOCIN BIOSYNTHESIS TRANSCRIPTIONAL REGULATOR MFTR-RELATED"/>
    <property type="match status" value="1"/>
</dbReference>
<evidence type="ECO:0000259" key="5">
    <source>
        <dbReference type="PROSITE" id="PS50977"/>
    </source>
</evidence>
<organism evidence="6 7">
    <name type="scientific">Actinorhabdospora filicis</name>
    <dbReference type="NCBI Taxonomy" id="1785913"/>
    <lineage>
        <taxon>Bacteria</taxon>
        <taxon>Bacillati</taxon>
        <taxon>Actinomycetota</taxon>
        <taxon>Actinomycetes</taxon>
        <taxon>Micromonosporales</taxon>
        <taxon>Micromonosporaceae</taxon>
        <taxon>Actinorhabdospora</taxon>
    </lineage>
</organism>
<name>A0A9W6SMK7_9ACTN</name>
<dbReference type="PRINTS" id="PR00455">
    <property type="entry name" value="HTHTETR"/>
</dbReference>
<dbReference type="SUPFAM" id="SSF46689">
    <property type="entry name" value="Homeodomain-like"/>
    <property type="match status" value="1"/>
</dbReference>
<evidence type="ECO:0000256" key="4">
    <source>
        <dbReference type="PROSITE-ProRule" id="PRU00335"/>
    </source>
</evidence>
<dbReference type="Gene3D" id="1.10.10.60">
    <property type="entry name" value="Homeodomain-like"/>
    <property type="match status" value="1"/>
</dbReference>
<dbReference type="PROSITE" id="PS50977">
    <property type="entry name" value="HTH_TETR_2"/>
    <property type="match status" value="1"/>
</dbReference>
<dbReference type="Pfam" id="PF00440">
    <property type="entry name" value="TetR_N"/>
    <property type="match status" value="1"/>
</dbReference>
<dbReference type="InterPro" id="IPR001647">
    <property type="entry name" value="HTH_TetR"/>
</dbReference>
<dbReference type="InterPro" id="IPR009057">
    <property type="entry name" value="Homeodomain-like_sf"/>
</dbReference>
<dbReference type="GO" id="GO:0000976">
    <property type="term" value="F:transcription cis-regulatory region binding"/>
    <property type="evidence" value="ECO:0007669"/>
    <property type="project" value="TreeGrafter"/>
</dbReference>
<feature type="DNA-binding region" description="H-T-H motif" evidence="4">
    <location>
        <begin position="35"/>
        <end position="54"/>
    </location>
</feature>
<evidence type="ECO:0000256" key="2">
    <source>
        <dbReference type="ARBA" id="ARBA00023125"/>
    </source>
</evidence>
<reference evidence="6" key="1">
    <citation type="submission" date="2023-03" db="EMBL/GenBank/DDBJ databases">
        <title>Actinorhabdospora filicis NBRC 111898.</title>
        <authorList>
            <person name="Ichikawa N."/>
            <person name="Sato H."/>
            <person name="Tonouchi N."/>
        </authorList>
    </citation>
    <scope>NUCLEOTIDE SEQUENCE</scope>
    <source>
        <strain evidence="6">NBRC 111898</strain>
    </source>
</reference>
<sequence length="194" mass="20992">MTSPGLRELKKARTRRTIREHALRLFAERGYAATTVDQIAEAAEVSPSTFFRYFPTKDHVVLDEDADPVLVAAARALPEGVPVARGLREAILAVLDGHTPPAGDMLAMTRLAFGEPDLRARTLEHALATEAALAGILAERLGRDPGDMRLHVFAGAVLAAWVTAMRTWSAEDGVRPLAEYLDANLAYLEAGLPL</sequence>
<comment type="caution">
    <text evidence="6">The sequence shown here is derived from an EMBL/GenBank/DDBJ whole genome shotgun (WGS) entry which is preliminary data.</text>
</comment>
<protein>
    <submittedName>
        <fullName evidence="6">TetR family transcriptional regulator</fullName>
    </submittedName>
</protein>
<dbReference type="Pfam" id="PF17754">
    <property type="entry name" value="TetR_C_14"/>
    <property type="match status" value="1"/>
</dbReference>
<dbReference type="RefSeq" id="WP_285664839.1">
    <property type="nucleotide sequence ID" value="NZ_BSTX01000003.1"/>
</dbReference>
<accession>A0A9W6SMK7</accession>
<dbReference type="InterPro" id="IPR050109">
    <property type="entry name" value="HTH-type_TetR-like_transc_reg"/>
</dbReference>
<dbReference type="EMBL" id="BSTX01000003">
    <property type="protein sequence ID" value="GLZ79690.1"/>
    <property type="molecule type" value="Genomic_DNA"/>
</dbReference>
<keyword evidence="3" id="KW-0804">Transcription</keyword>
<dbReference type="Proteomes" id="UP001165079">
    <property type="component" value="Unassembled WGS sequence"/>
</dbReference>
<evidence type="ECO:0000256" key="1">
    <source>
        <dbReference type="ARBA" id="ARBA00023015"/>
    </source>
</evidence>
<feature type="domain" description="HTH tetR-type" evidence="5">
    <location>
        <begin position="12"/>
        <end position="72"/>
    </location>
</feature>
<keyword evidence="7" id="KW-1185">Reference proteome</keyword>
<evidence type="ECO:0000313" key="7">
    <source>
        <dbReference type="Proteomes" id="UP001165079"/>
    </source>
</evidence>